<evidence type="ECO:0000256" key="1">
    <source>
        <dbReference type="SAM" id="MobiDB-lite"/>
    </source>
</evidence>
<dbReference type="InterPro" id="IPR050883">
    <property type="entry name" value="PNGase"/>
</dbReference>
<dbReference type="InterPro" id="IPR041371">
    <property type="entry name" value="GH92_N"/>
</dbReference>
<protein>
    <recommendedName>
        <fullName evidence="7">Glycoside hydrolase family 92 protein</fullName>
    </recommendedName>
</protein>
<evidence type="ECO:0008006" key="7">
    <source>
        <dbReference type="Google" id="ProtNLM"/>
    </source>
</evidence>
<dbReference type="InterPro" id="IPR008928">
    <property type="entry name" value="6-hairpin_glycosidase_sf"/>
</dbReference>
<dbReference type="Pfam" id="PF17678">
    <property type="entry name" value="Glyco_hydro_92N"/>
    <property type="match status" value="1"/>
</dbReference>
<evidence type="ECO:0000313" key="6">
    <source>
        <dbReference type="Proteomes" id="UP001369815"/>
    </source>
</evidence>
<feature type="domain" description="Glycosyl hydrolase family 92 N-terminal" evidence="4">
    <location>
        <begin position="37"/>
        <end position="291"/>
    </location>
</feature>
<dbReference type="FunFam" id="1.20.1610.10:FF:000002">
    <property type="entry name" value="Alpha-1,2-mannosidase family protein"/>
    <property type="match status" value="1"/>
</dbReference>
<gene>
    <name evidence="5" type="ORF">Daesc_007477</name>
</gene>
<dbReference type="EMBL" id="JBANMG010000007">
    <property type="protein sequence ID" value="KAK6950949.1"/>
    <property type="molecule type" value="Genomic_DNA"/>
</dbReference>
<dbReference type="GO" id="GO:0005829">
    <property type="term" value="C:cytosol"/>
    <property type="evidence" value="ECO:0007669"/>
    <property type="project" value="TreeGrafter"/>
</dbReference>
<dbReference type="GO" id="GO:0005975">
    <property type="term" value="P:carbohydrate metabolic process"/>
    <property type="evidence" value="ECO:0007669"/>
    <property type="project" value="InterPro"/>
</dbReference>
<dbReference type="GO" id="GO:0005634">
    <property type="term" value="C:nucleus"/>
    <property type="evidence" value="ECO:0007669"/>
    <property type="project" value="TreeGrafter"/>
</dbReference>
<dbReference type="Pfam" id="PF07971">
    <property type="entry name" value="Glyco_hydro_92"/>
    <property type="match status" value="1"/>
</dbReference>
<dbReference type="FunFam" id="2.70.98.10:FF:000010">
    <property type="entry name" value="Alpha-1,2-mannosidase family protein"/>
    <property type="match status" value="1"/>
</dbReference>
<comment type="caution">
    <text evidence="5">The sequence shown here is derived from an EMBL/GenBank/DDBJ whole genome shotgun (WGS) entry which is preliminary data.</text>
</comment>
<dbReference type="PANTHER" id="PTHR12143">
    <property type="entry name" value="PEPTIDE N-GLYCANASE PNGASE -RELATED"/>
    <property type="match status" value="1"/>
</dbReference>
<dbReference type="Gene3D" id="1.20.1610.10">
    <property type="entry name" value="alpha-1,2-mannosidases domains"/>
    <property type="match status" value="1"/>
</dbReference>
<feature type="domain" description="Glycosyl hydrolase family 92" evidence="3">
    <location>
        <begin position="297"/>
        <end position="779"/>
    </location>
</feature>
<dbReference type="GO" id="GO:0030246">
    <property type="term" value="F:carbohydrate binding"/>
    <property type="evidence" value="ECO:0007669"/>
    <property type="project" value="InterPro"/>
</dbReference>
<feature type="signal peptide" evidence="2">
    <location>
        <begin position="1"/>
        <end position="21"/>
    </location>
</feature>
<evidence type="ECO:0000259" key="3">
    <source>
        <dbReference type="Pfam" id="PF07971"/>
    </source>
</evidence>
<dbReference type="InterPro" id="IPR014718">
    <property type="entry name" value="GH-type_carb-bd"/>
</dbReference>
<sequence>MNIRLLIQFFIAATLCRTTSANLFRRDTNSSASGYDFVDPLIGTRNGGHVFAGATLPFGMAKAVADVTSDNQGGYASNGSPVTGFSHMHDSGTGGASSLGNFPVFVYPGCAGDEVNGCIFPKTKRSVQVVDGSVSARPGYFTIDLISGIRAEITATNHTALYDFTFFGNATGNATVDAPLSPLFIFDLTDLPDTRLNGSASVDPDTGRISGSGTFLPSFGTGQYTLHFCADFSQGASIRDTGVFSNTRAGSEPKNIVLGRDNNFPPLPAGAYTWFNEVETGTKITVRVGLSFKSVDQACGSAEAEVPDFSFSKTLAAAEDTWKDKLSAISIDTTGFEDTSLQTVFWSGVYRAMLSPQDYTGENYLWESDEPYYDSWYCIWDSFRSIHPFITLVDPHSQTLMIRSLIDIYRHEGWLPDCRMSLCKGWTQGGSNADIVLVDAYLKNITQGVDWDTAYEALIKDAEEEPPVWDYEGRGGLYSWKEYGYIPADDFDPYGNGLFTRSVSRTVEYAYNDFCIAEMAKSLGNQDDYEKYIKRSENWLNLYNADQASDINGTDTGFTGFLQPKYLNGTFGYQDTALCSPVSSFDSCYLNPGGHETYEGSPWLYSFFAPHDMATLITTLGGADTFVSRLDYLHESGILYVGDEQAFLTIFQYHYAGRPGKSAERVHYYIPSQFNTSTAGIPGNDDSGAMGSFVALAMMGIFPNPGQDIYFITAPFFPSVSITNGLTGKTATIKASNFDTAYNNIYVQSAKLNGEEYTKNYLTHSFFLEGGTLELALGDKESTTWGTGEDDVPPSVSTSNHYSYL</sequence>
<dbReference type="Gene3D" id="3.30.2080.10">
    <property type="entry name" value="GH92 mannosidase domain"/>
    <property type="match status" value="1"/>
</dbReference>
<dbReference type="GO" id="GO:0006516">
    <property type="term" value="P:glycoprotein catabolic process"/>
    <property type="evidence" value="ECO:0007669"/>
    <property type="project" value="TreeGrafter"/>
</dbReference>
<keyword evidence="6" id="KW-1185">Reference proteome</keyword>
<accession>A0AAX6ME93</accession>
<proteinExistence type="predicted"/>
<feature type="region of interest" description="Disordered" evidence="1">
    <location>
        <begin position="784"/>
        <end position="805"/>
    </location>
</feature>
<dbReference type="Proteomes" id="UP001369815">
    <property type="component" value="Unassembled WGS sequence"/>
</dbReference>
<dbReference type="FunFam" id="1.20.1050.60:FF:000002">
    <property type="entry name" value="Glycosyl hydrolase family 92"/>
    <property type="match status" value="1"/>
</dbReference>
<feature type="chain" id="PRO_5043746911" description="Glycoside hydrolase family 92 protein" evidence="2">
    <location>
        <begin position="22"/>
        <end position="805"/>
    </location>
</feature>
<organism evidence="5 6">
    <name type="scientific">Daldinia eschscholtzii</name>
    <dbReference type="NCBI Taxonomy" id="292717"/>
    <lineage>
        <taxon>Eukaryota</taxon>
        <taxon>Fungi</taxon>
        <taxon>Dikarya</taxon>
        <taxon>Ascomycota</taxon>
        <taxon>Pezizomycotina</taxon>
        <taxon>Sordariomycetes</taxon>
        <taxon>Xylariomycetidae</taxon>
        <taxon>Xylariales</taxon>
        <taxon>Hypoxylaceae</taxon>
        <taxon>Daldinia</taxon>
    </lineage>
</organism>
<dbReference type="SUPFAM" id="SSF48208">
    <property type="entry name" value="Six-hairpin glycosidases"/>
    <property type="match status" value="1"/>
</dbReference>
<reference evidence="5 6" key="1">
    <citation type="journal article" date="2024" name="Front Chem Biol">
        <title>Unveiling the potential of Daldinia eschscholtzii MFLUCC 19-0629 through bioactivity and bioinformatics studies for enhanced sustainable agriculture production.</title>
        <authorList>
            <person name="Brooks S."/>
            <person name="Weaver J.A."/>
            <person name="Klomchit A."/>
            <person name="Alharthi S.A."/>
            <person name="Onlamun T."/>
            <person name="Nurani R."/>
            <person name="Vong T.K."/>
            <person name="Alberti F."/>
            <person name="Greco C."/>
        </authorList>
    </citation>
    <scope>NUCLEOTIDE SEQUENCE [LARGE SCALE GENOMIC DNA]</scope>
    <source>
        <strain evidence="5">MFLUCC 19-0629</strain>
    </source>
</reference>
<evidence type="ECO:0000313" key="5">
    <source>
        <dbReference type="EMBL" id="KAK6950949.1"/>
    </source>
</evidence>
<dbReference type="NCBIfam" id="TIGR01180">
    <property type="entry name" value="aman2_put"/>
    <property type="match status" value="1"/>
</dbReference>
<dbReference type="Gene3D" id="1.20.1050.60">
    <property type="entry name" value="alpha-1,2-mannosidase"/>
    <property type="match status" value="1"/>
</dbReference>
<dbReference type="FunFam" id="3.30.2080.10:FF:000001">
    <property type="entry name" value="Alpha-1,2-mannosidase subfamily"/>
    <property type="match status" value="1"/>
</dbReference>
<evidence type="ECO:0000256" key="2">
    <source>
        <dbReference type="SAM" id="SignalP"/>
    </source>
</evidence>
<dbReference type="Gene3D" id="2.70.98.10">
    <property type="match status" value="1"/>
</dbReference>
<keyword evidence="2" id="KW-0732">Signal</keyword>
<dbReference type="GO" id="GO:0000224">
    <property type="term" value="F:peptide-N4-(N-acetyl-beta-glucosaminyl)asparagine amidase activity"/>
    <property type="evidence" value="ECO:0007669"/>
    <property type="project" value="TreeGrafter"/>
</dbReference>
<name>A0AAX6ME93_9PEZI</name>
<dbReference type="AlphaFoldDB" id="A0AAX6ME93"/>
<dbReference type="PANTHER" id="PTHR12143:SF42">
    <property type="entry name" value="PUTATIVE SUBFAMILY (AFU_ORTHOLOGUE AFUA_6G13760)-RELATED"/>
    <property type="match status" value="1"/>
</dbReference>
<dbReference type="InterPro" id="IPR005887">
    <property type="entry name" value="GH92_a_mannosidase_put"/>
</dbReference>
<dbReference type="InterPro" id="IPR012939">
    <property type="entry name" value="Glyco_hydro_92"/>
</dbReference>
<feature type="compositionally biased region" description="Polar residues" evidence="1">
    <location>
        <begin position="795"/>
        <end position="805"/>
    </location>
</feature>
<evidence type="ECO:0000259" key="4">
    <source>
        <dbReference type="Pfam" id="PF17678"/>
    </source>
</evidence>